<dbReference type="AlphaFoldDB" id="A0A1P8KLB0"/>
<dbReference type="KEGG" id="alp:LPB137_05350"/>
<proteinExistence type="predicted"/>
<reference evidence="1 2" key="1">
    <citation type="submission" date="2017-01" db="EMBL/GenBank/DDBJ databases">
        <title>Genome sequencing of Arcobacter sp. LPB0137.</title>
        <authorList>
            <person name="Lee G.-W."/>
            <person name="Yi H."/>
        </authorList>
    </citation>
    <scope>NUCLEOTIDE SEQUENCE [LARGE SCALE GENOMIC DNA]</scope>
    <source>
        <strain evidence="1 2">LPB0137</strain>
    </source>
</reference>
<name>A0A1P8KLB0_9BACT</name>
<sequence>MLGFITNSLKSIVKSFTKLSRPVFNFQDNTLKFKINSDQFYTYTLEDFDTKTRHDPYTIQAYTLKSQNIFIEYIQTDIDVQWNALPSSLYIDLVKKKLNLKSMKVLEKYDFNNYEFITFKLDEHYILNFIYIFETNKDVFILDINSKLYTNLLKNFKKDYTYTHERNAEDTVDFNFSITRENNLNNYFSYEGSGN</sequence>
<keyword evidence="2" id="KW-1185">Reference proteome</keyword>
<organism evidence="1 2">
    <name type="scientific">Poseidonibacter parvus</name>
    <dbReference type="NCBI Taxonomy" id="1850254"/>
    <lineage>
        <taxon>Bacteria</taxon>
        <taxon>Pseudomonadati</taxon>
        <taxon>Campylobacterota</taxon>
        <taxon>Epsilonproteobacteria</taxon>
        <taxon>Campylobacterales</taxon>
        <taxon>Arcobacteraceae</taxon>
        <taxon>Poseidonibacter</taxon>
    </lineage>
</organism>
<accession>A0A1P8KLB0</accession>
<evidence type="ECO:0000313" key="1">
    <source>
        <dbReference type="EMBL" id="APW65315.1"/>
    </source>
</evidence>
<evidence type="ECO:0000313" key="2">
    <source>
        <dbReference type="Proteomes" id="UP000186074"/>
    </source>
</evidence>
<protein>
    <submittedName>
        <fullName evidence="1">Uncharacterized protein</fullName>
    </submittedName>
</protein>
<gene>
    <name evidence="1" type="ORF">LPB137_05350</name>
</gene>
<dbReference type="EMBL" id="CP019070">
    <property type="protein sequence ID" value="APW65315.1"/>
    <property type="molecule type" value="Genomic_DNA"/>
</dbReference>
<dbReference type="Proteomes" id="UP000186074">
    <property type="component" value="Chromosome"/>
</dbReference>